<dbReference type="Pfam" id="PF08240">
    <property type="entry name" value="ADH_N"/>
    <property type="match status" value="1"/>
</dbReference>
<dbReference type="InterPro" id="IPR011032">
    <property type="entry name" value="GroES-like_sf"/>
</dbReference>
<name>A0ABX0Y6B4_9ACTN</name>
<comment type="caution">
    <text evidence="2">The sequence shown here is derived from an EMBL/GenBank/DDBJ whole genome shotgun (WGS) entry which is preliminary data.</text>
</comment>
<proteinExistence type="predicted"/>
<dbReference type="SUPFAM" id="SSF50129">
    <property type="entry name" value="GroES-like"/>
    <property type="match status" value="1"/>
</dbReference>
<accession>A0ABX0Y6B4</accession>
<evidence type="ECO:0000259" key="1">
    <source>
        <dbReference type="Pfam" id="PF08240"/>
    </source>
</evidence>
<evidence type="ECO:0000313" key="2">
    <source>
        <dbReference type="EMBL" id="NJC73672.1"/>
    </source>
</evidence>
<dbReference type="InterPro" id="IPR013154">
    <property type="entry name" value="ADH-like_N"/>
</dbReference>
<keyword evidence="3" id="KW-1185">Reference proteome</keyword>
<dbReference type="Proteomes" id="UP000722989">
    <property type="component" value="Unassembled WGS sequence"/>
</dbReference>
<protein>
    <submittedName>
        <fullName evidence="2">Alcohol dehydrogenase catalytic domain-containing protein</fullName>
    </submittedName>
</protein>
<dbReference type="Gene3D" id="3.90.180.10">
    <property type="entry name" value="Medium-chain alcohol dehydrogenases, catalytic domain"/>
    <property type="match status" value="1"/>
</dbReference>
<gene>
    <name evidence="2" type="ORF">HC031_28700</name>
</gene>
<reference evidence="2 3" key="1">
    <citation type="submission" date="2020-03" db="EMBL/GenBank/DDBJ databases">
        <title>WGS of the type strain of Planosporangium spp.</title>
        <authorList>
            <person name="Thawai C."/>
        </authorList>
    </citation>
    <scope>NUCLEOTIDE SEQUENCE [LARGE SCALE GENOMIC DNA]</scope>
    <source>
        <strain evidence="2 3">TBRC 5610</strain>
    </source>
</reference>
<dbReference type="RefSeq" id="WP_167928577.1">
    <property type="nucleotide sequence ID" value="NZ_JAATVY010000034.1"/>
</dbReference>
<feature type="domain" description="Alcohol dehydrogenase-like N-terminal" evidence="1">
    <location>
        <begin position="28"/>
        <end position="84"/>
    </location>
</feature>
<evidence type="ECO:0000313" key="3">
    <source>
        <dbReference type="Proteomes" id="UP000722989"/>
    </source>
</evidence>
<organism evidence="2 3">
    <name type="scientific">Planosporangium thailandense</name>
    <dbReference type="NCBI Taxonomy" id="765197"/>
    <lineage>
        <taxon>Bacteria</taxon>
        <taxon>Bacillati</taxon>
        <taxon>Actinomycetota</taxon>
        <taxon>Actinomycetes</taxon>
        <taxon>Micromonosporales</taxon>
        <taxon>Micromonosporaceae</taxon>
        <taxon>Planosporangium</taxon>
    </lineage>
</organism>
<dbReference type="EMBL" id="JAATVY010000034">
    <property type="protein sequence ID" value="NJC73672.1"/>
    <property type="molecule type" value="Genomic_DNA"/>
</dbReference>
<sequence>MTAVVRMDEQGTPAVLRYEQEAISHSIDNQVLIRQAAIGVHSASVRYRRGSIHIVRHPLANGPEPVGMVELVDPGIRGIHLGDRGSDQFAMVRKASVVARITSDHIPE</sequence>